<name>T0ZBP1_9ZZZZ</name>
<accession>T0ZBP1</accession>
<dbReference type="InterPro" id="IPR028096">
    <property type="entry name" value="EfeO_Cupredoxin"/>
</dbReference>
<gene>
    <name evidence="2" type="ORF">B1B_19219</name>
    <name evidence="3" type="ORF">B2A_01158</name>
</gene>
<reference evidence="2" key="2">
    <citation type="journal article" date="2014" name="ISME J.">
        <title>Microbial stratification in low pH oxic and suboxic macroscopic growths along an acid mine drainage.</title>
        <authorList>
            <person name="Mendez-Garcia C."/>
            <person name="Mesa V."/>
            <person name="Sprenger R.R."/>
            <person name="Richter M."/>
            <person name="Diez M.S."/>
            <person name="Solano J."/>
            <person name="Bargiela R."/>
            <person name="Golyshina O.V."/>
            <person name="Manteca A."/>
            <person name="Ramos J.L."/>
            <person name="Gallego J.R."/>
            <person name="Llorente I."/>
            <person name="Martins Dos Santos V.A."/>
            <person name="Jensen O.N."/>
            <person name="Pelaez A.I."/>
            <person name="Sanchez J."/>
            <person name="Ferrer M."/>
        </authorList>
    </citation>
    <scope>NUCLEOTIDE SEQUENCE</scope>
</reference>
<dbReference type="InterPro" id="IPR008972">
    <property type="entry name" value="Cupredoxin"/>
</dbReference>
<evidence type="ECO:0000313" key="2">
    <source>
        <dbReference type="EMBL" id="EQD27270.1"/>
    </source>
</evidence>
<evidence type="ECO:0000313" key="3">
    <source>
        <dbReference type="EMBL" id="EQD66457.1"/>
    </source>
</evidence>
<organism evidence="2">
    <name type="scientific">mine drainage metagenome</name>
    <dbReference type="NCBI Taxonomy" id="410659"/>
    <lineage>
        <taxon>unclassified sequences</taxon>
        <taxon>metagenomes</taxon>
        <taxon>ecological metagenomes</taxon>
    </lineage>
</organism>
<evidence type="ECO:0000259" key="1">
    <source>
        <dbReference type="Pfam" id="PF13473"/>
    </source>
</evidence>
<dbReference type="EMBL" id="AUZY01012906">
    <property type="protein sequence ID" value="EQD27270.1"/>
    <property type="molecule type" value="Genomic_DNA"/>
</dbReference>
<reference evidence="2" key="1">
    <citation type="submission" date="2013-08" db="EMBL/GenBank/DDBJ databases">
        <authorList>
            <person name="Mendez C."/>
            <person name="Richter M."/>
            <person name="Ferrer M."/>
            <person name="Sanchez J."/>
        </authorList>
    </citation>
    <scope>NUCLEOTIDE SEQUENCE</scope>
</reference>
<comment type="caution">
    <text evidence="2">The sequence shown here is derived from an EMBL/GenBank/DDBJ whole genome shotgun (WGS) entry which is preliminary data.</text>
</comment>
<dbReference type="Gene3D" id="2.60.40.420">
    <property type="entry name" value="Cupredoxins - blue copper proteins"/>
    <property type="match status" value="1"/>
</dbReference>
<sequence>MRAFHFIVSGAVLAAGLLGAAPTFAATTRTFYMQTVAWASKDNPAQKRVVAKFGEVYGFVPGTIVVDQGDHVVLHIRNLEGGGDDGHTFTLPGYGINKSLPPLSTETVSFIAGKAGVFSFHCEFHKPWMSGELVVLPAK</sequence>
<proteinExistence type="predicted"/>
<dbReference type="SUPFAM" id="SSF49503">
    <property type="entry name" value="Cupredoxins"/>
    <property type="match status" value="1"/>
</dbReference>
<dbReference type="AlphaFoldDB" id="T0ZBP1"/>
<dbReference type="Pfam" id="PF13473">
    <property type="entry name" value="Cupredoxin_1"/>
    <property type="match status" value="1"/>
</dbReference>
<feature type="domain" description="EfeO-type cupredoxin-like" evidence="1">
    <location>
        <begin position="43"/>
        <end position="135"/>
    </location>
</feature>
<dbReference type="EMBL" id="AUZZ01000874">
    <property type="protein sequence ID" value="EQD66457.1"/>
    <property type="molecule type" value="Genomic_DNA"/>
</dbReference>
<protein>
    <submittedName>
        <fullName evidence="2">Nitrous-oxide reductase</fullName>
    </submittedName>
</protein>